<evidence type="ECO:0000313" key="2">
    <source>
        <dbReference type="Proteomes" id="UP000192161"/>
    </source>
</evidence>
<dbReference type="EMBL" id="CP015901">
    <property type="protein sequence ID" value="ARE23956.1"/>
    <property type="molecule type" value="Genomic_DNA"/>
</dbReference>
<dbReference type="Proteomes" id="UP000192161">
    <property type="component" value="Chromosome"/>
</dbReference>
<dbReference type="AlphaFoldDB" id="A0AA34XLF9"/>
<proteinExistence type="predicted"/>
<evidence type="ECO:0000313" key="1">
    <source>
        <dbReference type="EMBL" id="ARE23956.1"/>
    </source>
</evidence>
<gene>
    <name evidence="1" type="ORF">LLJM3_1774</name>
</gene>
<dbReference type="RefSeq" id="WP_011676692.1">
    <property type="nucleotide sequence ID" value="NZ_CP015901.2"/>
</dbReference>
<sequence>MSFKLSSYYYLFFSKLHEEGYVNLSPILDKYKEFPKKPKDIFKQFKYKSTDSTRDRMLRLNNEEIKSINYLLKNITSEQLISLLKIQGYKVDEINYLFNNISNIKLSGDNSFYLNENELESLDYLFEKISNLKPRPKNIGSFIKKIINIIKNNEEGERFYDHNSDYYEPEIITNMLHQENLTLKYDEYSHSSYRDILNNLEKKSTTPSDKNMSDFIILDYLSQNIENESITTFFQHIISTIERNYDSLIKIHHKSLFSRYAIPNNDNDFLLNDERKSIKFKLYDYKPELLVKFIGK</sequence>
<reference evidence="1 2" key="1">
    <citation type="journal article" date="2017" name="BMC Genomics">
        <title>Comparative and functional genomics of the Lactococcus lactis taxon; insights into evolution and niche adaptation.</title>
        <authorList>
            <person name="Kelleher P."/>
            <person name="Bottacini F."/>
            <person name="Mahony J."/>
            <person name="Kilcawley K.N."/>
            <person name="van Sinderen D."/>
        </authorList>
    </citation>
    <scope>NUCLEOTIDE SEQUENCE [LARGE SCALE GENOMIC DNA]</scope>
    <source>
        <strain evidence="1 2">JM3</strain>
    </source>
</reference>
<name>A0AA34XLF9_LACLC</name>
<organism evidence="1 2">
    <name type="scientific">Lactococcus lactis subsp. cremoris</name>
    <name type="common">Streptococcus cremoris</name>
    <dbReference type="NCBI Taxonomy" id="1359"/>
    <lineage>
        <taxon>Bacteria</taxon>
        <taxon>Bacillati</taxon>
        <taxon>Bacillota</taxon>
        <taxon>Bacilli</taxon>
        <taxon>Lactobacillales</taxon>
        <taxon>Streptococcaceae</taxon>
        <taxon>Lactococcus</taxon>
    </lineage>
</organism>
<protein>
    <submittedName>
        <fullName evidence="1">Uncharacterized protein</fullName>
    </submittedName>
</protein>
<accession>A0AA34XLF9</accession>